<sequence length="1080" mass="110588">MDVRPASALKSLSQRGLALVLANALFWQPLLANADGIVVSGPGTSVGQAGNGVPVVNIATPNGSGLSHNQFKDYNVGPNGVILNNATGALQNTQLGGIIVGNANLKGGAANVILNEVNGGSPSQLRGYTEVAGQSAKVIVANPYGISCNGCGFINTPNVTLTTGKPVIDKVGRLDHYQVDGGAVTIDGKGLNASNVDRFEIITRSAKINAQINARELTVIAGRNDVDAQSLKTTARADDGSAKPELAIDSSALGGMYAGAIKLVGTEAGVGVKLDGTLAASGGDIQLDANGHLSMAQAAASGAVDIKAASLDANGPVYAGTTLKAKTKGELKNRKSLAARDSITLASNGQLTNNGIIEAGVNADNTRNAGGDVTLDSQNITNTGRVIANRSLTATAAQTLDNQGATMSAKQALNVTAASVDNRNKGQLLSDGAQTLTVSGLLDNSQGGIIDSTGAFTLYGNRLDNSAGNLTGASSITLDLLGDLINRNGKLASVGPLLVQRAAHVDNQGGKLASQGLLTLFANSVDNQSSGTLAANDGLALTTTGLLQNGGNGLIHSEKAGVTITAGTLANNGGRIAAKAGDAVIDATDFNNGSGTLLARDRIRLSGLNVDNGGEIAANQIDLKLQGALTNRGLIESATTLDVDTASLTNSGQMRAVGQAGKTRYAIGGLLNNSGSLETANDQLSLAAGTFQNTGGKVLHVGTGVLDLSGISLDDVGGSLVTNGDLTLDKTHWTNSTAIQAGRLTVNVDNLQQTATGKLLGTRALVGKGLDWTVGGTVASQGSLDLSVGNLLNDHGLIFSGGDMNLRVERLKNLGANIYAMGNLRVDRDGQGGLATSIINSSGTIESERNLTLAASTIQNIRTVLTTESGIYSASITPVACVEGVTGGDCDGGKQNRPFQITQREHLIVKEASAASSITSAGNMLLTGGDLLNSSSSIAAGGNLSVRVNQLSNIGLVTHDTQHDRFFMSERERKPQGWYLYAANFTRQYSVDGAGYDANNLGGLEAGMAAFIGMMQKELVELGKTTELSPTDQRYAAVIQAGGAVDVVAQARYRQHRGTRRLHLRGQRRQYPGAGLLDPG</sequence>
<dbReference type="NCBIfam" id="TIGR01901">
    <property type="entry name" value="adhes_NPXG"/>
    <property type="match status" value="1"/>
</dbReference>
<reference evidence="2 3" key="1">
    <citation type="submission" date="2016-02" db="EMBL/GenBank/DDBJ databases">
        <title>Complete genome sequence of Pseudomonas azotoformans S4.</title>
        <authorList>
            <person name="Fang Y."/>
            <person name="Wu L."/>
            <person name="Feng G."/>
        </authorList>
    </citation>
    <scope>NUCLEOTIDE SEQUENCE [LARGE SCALE GENOMIC DNA]</scope>
    <source>
        <strain evidence="2 3">S4</strain>
    </source>
</reference>
<organism evidence="2 3">
    <name type="scientific">Pseudomonas azotoformans</name>
    <dbReference type="NCBI Taxonomy" id="47878"/>
    <lineage>
        <taxon>Bacteria</taxon>
        <taxon>Pseudomonadati</taxon>
        <taxon>Pseudomonadota</taxon>
        <taxon>Gammaproteobacteria</taxon>
        <taxon>Pseudomonadales</taxon>
        <taxon>Pseudomonadaceae</taxon>
        <taxon>Pseudomonas</taxon>
    </lineage>
</organism>
<evidence type="ECO:0000259" key="1">
    <source>
        <dbReference type="SMART" id="SM00912"/>
    </source>
</evidence>
<dbReference type="InterPro" id="IPR011050">
    <property type="entry name" value="Pectin_lyase_fold/virulence"/>
</dbReference>
<dbReference type="Proteomes" id="UP000070516">
    <property type="component" value="Chromosome"/>
</dbReference>
<dbReference type="KEGG" id="pazo:AYR47_07845"/>
<dbReference type="EMBL" id="CP014546">
    <property type="protein sequence ID" value="AMN78242.1"/>
    <property type="molecule type" value="Genomic_DNA"/>
</dbReference>
<evidence type="ECO:0000313" key="2">
    <source>
        <dbReference type="EMBL" id="AMN78242.1"/>
    </source>
</evidence>
<dbReference type="InterPro" id="IPR008638">
    <property type="entry name" value="FhaB/CdiA-like_TPS"/>
</dbReference>
<name>A0A127HUF3_PSEAZ</name>
<dbReference type="SUPFAM" id="SSF51126">
    <property type="entry name" value="Pectin lyase-like"/>
    <property type="match status" value="1"/>
</dbReference>
<dbReference type="RefSeq" id="WP_061434809.1">
    <property type="nucleotide sequence ID" value="NZ_CP014546.1"/>
</dbReference>
<dbReference type="InterPro" id="IPR012334">
    <property type="entry name" value="Pectin_lyas_fold"/>
</dbReference>
<dbReference type="Pfam" id="PF05860">
    <property type="entry name" value="TPS"/>
    <property type="match status" value="1"/>
</dbReference>
<dbReference type="NCBIfam" id="TIGR01731">
    <property type="entry name" value="fil_hemag_20aa"/>
    <property type="match status" value="14"/>
</dbReference>
<gene>
    <name evidence="2" type="ORF">AYR47_07845</name>
</gene>
<dbReference type="SMART" id="SM00912">
    <property type="entry name" value="Haemagg_act"/>
    <property type="match status" value="1"/>
</dbReference>
<evidence type="ECO:0000313" key="3">
    <source>
        <dbReference type="Proteomes" id="UP000070516"/>
    </source>
</evidence>
<dbReference type="Gene3D" id="2.160.20.10">
    <property type="entry name" value="Single-stranded right-handed beta-helix, Pectin lyase-like"/>
    <property type="match status" value="1"/>
</dbReference>
<proteinExistence type="predicted"/>
<dbReference type="InterPro" id="IPR008619">
    <property type="entry name" value="Filamentous_hemagglutn_rpt"/>
</dbReference>
<protein>
    <recommendedName>
        <fullName evidence="1">Filamentous haemagglutinin FhaB/tRNA nuclease CdiA-like TPS domain-containing protein</fullName>
    </recommendedName>
</protein>
<dbReference type="AlphaFoldDB" id="A0A127HUF3"/>
<feature type="domain" description="Filamentous haemagglutinin FhaB/tRNA nuclease CdiA-like TPS" evidence="1">
    <location>
        <begin position="50"/>
        <end position="171"/>
    </location>
</feature>
<accession>A0A127HUF3</accession>
<dbReference type="Pfam" id="PF05594">
    <property type="entry name" value="Fil_haemagg"/>
    <property type="match status" value="7"/>
</dbReference>
<dbReference type="InterPro" id="IPR010069">
    <property type="entry name" value="CdiA_FHA1_rpt"/>
</dbReference>